<sequence length="64" mass="7327">MDPILVSDTEGTLFRQQLEQILLPYVRTDVLTVPEYCLTPTPAVIIKYYLNMHLNGCGSRIRLC</sequence>
<dbReference type="Proteomes" id="UP001447188">
    <property type="component" value="Unassembled WGS sequence"/>
</dbReference>
<dbReference type="EMBL" id="JBBBZM010000028">
    <property type="protein sequence ID" value="KAL0637939.1"/>
    <property type="molecule type" value="Genomic_DNA"/>
</dbReference>
<name>A0ABR3GPT7_9PEZI</name>
<evidence type="ECO:0000313" key="1">
    <source>
        <dbReference type="EMBL" id="KAL0637939.1"/>
    </source>
</evidence>
<keyword evidence="2" id="KW-1185">Reference proteome</keyword>
<proteinExistence type="predicted"/>
<evidence type="ECO:0000313" key="2">
    <source>
        <dbReference type="Proteomes" id="UP001447188"/>
    </source>
</evidence>
<accession>A0ABR3GPT7</accession>
<organism evidence="1 2">
    <name type="scientific">Discina gigas</name>
    <dbReference type="NCBI Taxonomy" id="1032678"/>
    <lineage>
        <taxon>Eukaryota</taxon>
        <taxon>Fungi</taxon>
        <taxon>Dikarya</taxon>
        <taxon>Ascomycota</taxon>
        <taxon>Pezizomycotina</taxon>
        <taxon>Pezizomycetes</taxon>
        <taxon>Pezizales</taxon>
        <taxon>Discinaceae</taxon>
        <taxon>Discina</taxon>
    </lineage>
</organism>
<reference evidence="1 2" key="1">
    <citation type="submission" date="2024-02" db="EMBL/GenBank/DDBJ databases">
        <title>Discinaceae phylogenomics.</title>
        <authorList>
            <person name="Dirks A.C."/>
            <person name="James T.Y."/>
        </authorList>
    </citation>
    <scope>NUCLEOTIDE SEQUENCE [LARGE SCALE GENOMIC DNA]</scope>
    <source>
        <strain evidence="1 2">ACD0624</strain>
    </source>
</reference>
<comment type="caution">
    <text evidence="1">The sequence shown here is derived from an EMBL/GenBank/DDBJ whole genome shotgun (WGS) entry which is preliminary data.</text>
</comment>
<protein>
    <submittedName>
        <fullName evidence="1">Uncharacterized protein</fullName>
    </submittedName>
</protein>
<gene>
    <name evidence="1" type="ORF">Q9L58_003017</name>
</gene>